<feature type="region of interest" description="Disordered" evidence="1">
    <location>
        <begin position="309"/>
        <end position="337"/>
    </location>
</feature>
<name>A0A1Q2CYF9_9ACTN</name>
<evidence type="ECO:0000256" key="1">
    <source>
        <dbReference type="SAM" id="MobiDB-lite"/>
    </source>
</evidence>
<proteinExistence type="predicted"/>
<dbReference type="EMBL" id="CP019607">
    <property type="protein sequence ID" value="AQP51127.1"/>
    <property type="molecule type" value="Genomic_DNA"/>
</dbReference>
<dbReference type="KEGG" id="tfa:BW733_10105"/>
<dbReference type="Proteomes" id="UP000188235">
    <property type="component" value="Chromosome"/>
</dbReference>
<accession>A0A1Q2CYF9</accession>
<gene>
    <name evidence="2" type="ORF">BW733_10105</name>
</gene>
<evidence type="ECO:0000313" key="3">
    <source>
        <dbReference type="Proteomes" id="UP000188235"/>
    </source>
</evidence>
<keyword evidence="3" id="KW-1185">Reference proteome</keyword>
<reference evidence="2 3" key="1">
    <citation type="journal article" date="2008" name="Int. J. Syst. Evol. Microbiol.">
        <title>Tessaracoccus flavescens sp. nov., isolated from marine sediment.</title>
        <authorList>
            <person name="Lee D.W."/>
            <person name="Lee S.D."/>
        </authorList>
    </citation>
    <scope>NUCLEOTIDE SEQUENCE [LARGE SCALE GENOMIC DNA]</scope>
    <source>
        <strain evidence="2 3">SST-39T</strain>
    </source>
</reference>
<organism evidence="2 3">
    <name type="scientific">Tessaracoccus flavescens</name>
    <dbReference type="NCBI Taxonomy" id="399497"/>
    <lineage>
        <taxon>Bacteria</taxon>
        <taxon>Bacillati</taxon>
        <taxon>Actinomycetota</taxon>
        <taxon>Actinomycetes</taxon>
        <taxon>Propionibacteriales</taxon>
        <taxon>Propionibacteriaceae</taxon>
        <taxon>Tessaracoccus</taxon>
    </lineage>
</organism>
<dbReference type="STRING" id="399497.BW733_10105"/>
<protein>
    <submittedName>
        <fullName evidence="2">Uncharacterized protein</fullName>
    </submittedName>
</protein>
<dbReference type="AlphaFoldDB" id="A0A1Q2CYF9"/>
<sequence length="337" mass="37690">MVMREDVGRQLPNLVELAEAGDDQAVRRALLGWSPAKLVSATGQGRRRYGATGVGRVDGCGMGVSWLLAISWDGRCREASVVRMTTDRSPLADRMLALLLSDHVEQVRRRAWRAVEQRLDPNRAAHTLPVLVALRSRQRGRQALDGYRDLVAERLAVEPWRLAWLSDDLPTRRWAAEEWLATGPTLTEVVERLETETEQYVASTFIRHVSQQAKAADSSLLLASRHGRLRADGAWLSSDPSVLERLLGDRSALVRRAAQSRLAAQGFDVVGWNERNRSQSRALRALRAAIEVGVEIPVDDLLDLAEGDDPADRRRSRWRGSSRCWTDHGSPVRPPRP</sequence>
<evidence type="ECO:0000313" key="2">
    <source>
        <dbReference type="EMBL" id="AQP51127.1"/>
    </source>
</evidence>